<proteinExistence type="predicted"/>
<dbReference type="EMBL" id="KN838919">
    <property type="protein sequence ID" value="KIJ92328.1"/>
    <property type="molecule type" value="Genomic_DNA"/>
</dbReference>
<feature type="region of interest" description="Disordered" evidence="1">
    <location>
        <begin position="453"/>
        <end position="478"/>
    </location>
</feature>
<evidence type="ECO:0000313" key="2">
    <source>
        <dbReference type="EMBL" id="KIJ92328.1"/>
    </source>
</evidence>
<feature type="region of interest" description="Disordered" evidence="1">
    <location>
        <begin position="542"/>
        <end position="585"/>
    </location>
</feature>
<evidence type="ECO:0000313" key="3">
    <source>
        <dbReference type="Proteomes" id="UP000054477"/>
    </source>
</evidence>
<dbReference type="HOGENOM" id="CLU_022273_0_0_1"/>
<dbReference type="OrthoDB" id="3268838at2759"/>
<accession>A0A0C9WUR8</accession>
<organism evidence="2 3">
    <name type="scientific">Laccaria amethystina LaAM-08-1</name>
    <dbReference type="NCBI Taxonomy" id="1095629"/>
    <lineage>
        <taxon>Eukaryota</taxon>
        <taxon>Fungi</taxon>
        <taxon>Dikarya</taxon>
        <taxon>Basidiomycota</taxon>
        <taxon>Agaricomycotina</taxon>
        <taxon>Agaricomycetes</taxon>
        <taxon>Agaricomycetidae</taxon>
        <taxon>Agaricales</taxon>
        <taxon>Agaricineae</taxon>
        <taxon>Hydnangiaceae</taxon>
        <taxon>Laccaria</taxon>
    </lineage>
</organism>
<dbReference type="Proteomes" id="UP000054477">
    <property type="component" value="Unassembled WGS sequence"/>
</dbReference>
<reference evidence="2 3" key="1">
    <citation type="submission" date="2014-04" db="EMBL/GenBank/DDBJ databases">
        <authorList>
            <consortium name="DOE Joint Genome Institute"/>
            <person name="Kuo A."/>
            <person name="Kohler A."/>
            <person name="Nagy L.G."/>
            <person name="Floudas D."/>
            <person name="Copeland A."/>
            <person name="Barry K.W."/>
            <person name="Cichocki N."/>
            <person name="Veneault-Fourrey C."/>
            <person name="LaButti K."/>
            <person name="Lindquist E.A."/>
            <person name="Lipzen A."/>
            <person name="Lundell T."/>
            <person name="Morin E."/>
            <person name="Murat C."/>
            <person name="Sun H."/>
            <person name="Tunlid A."/>
            <person name="Henrissat B."/>
            <person name="Grigoriev I.V."/>
            <person name="Hibbett D.S."/>
            <person name="Martin F."/>
            <person name="Nordberg H.P."/>
            <person name="Cantor M.N."/>
            <person name="Hua S.X."/>
        </authorList>
    </citation>
    <scope>NUCLEOTIDE SEQUENCE [LARGE SCALE GENOMIC DNA]</scope>
    <source>
        <strain evidence="2 3">LaAM-08-1</strain>
    </source>
</reference>
<name>A0A0C9WUR8_9AGAR</name>
<protein>
    <submittedName>
        <fullName evidence="2">Uncharacterized protein</fullName>
    </submittedName>
</protein>
<gene>
    <name evidence="2" type="ORF">K443DRAFT_13697</name>
</gene>
<keyword evidence="3" id="KW-1185">Reference proteome</keyword>
<evidence type="ECO:0000256" key="1">
    <source>
        <dbReference type="SAM" id="MobiDB-lite"/>
    </source>
</evidence>
<dbReference type="STRING" id="1095629.A0A0C9WUR8"/>
<dbReference type="AlphaFoldDB" id="A0A0C9WUR8"/>
<sequence length="634" mass="72544">MPEYVELVSSCRLAKHWFDTVKDKSDLSLKNIYIDASKAEQKSSKVHPLAKEGLPYPLAAGSKVKRGPRFAQEPVYPPINSSIIDAAFRLTGVSFNPRNVLLQFQSSSPDAEVAGEWWMQVQMLTHTVVQLYDATQWRDSISKHRGSKIGMALDFGDYVLTFLTLDNLFRTFYARTHKSLPAPLLDIYFNFVEMLQAIINWAEERATTGDRSGLASDAIRKAAAIFVGIGVYTISELLHRAGLPPLITERELFDDPSRFARFIEAFYCHAARAHEKVWDLVKPFLRGNFFISVRNTDRLAYTLWLAVHGKDQTNIPKRLRVQYNDLMAWLSDAREDKVPRCRDSESGFFDLVEPSFLRAGLEKDHNLGELIFGCDTWVAYGGKLWIDNPLTTYFKRRGIDVSQPKYLHPSVTSYDPLYLSDEQLRKSWLETTLYYTNDKSLWSVIPQLPSNTHPAGHSVNVKGKGRRKSKEPPTITPAPRHEKEKQLFDYIVNYSIDYAVGPLNYCGIAHIRHNQVILCRNDPQVSEYFRDRLEQGIRRRQHLQPGTQKVANPKAFKRKRSDVEVESSQDENHNPTVAPAKVKRSRTSVDKGLVLSFRENKDLGKHRRSSIKRDEGVDLIDPDFQLSDVSYCIC</sequence>
<reference evidence="3" key="2">
    <citation type="submission" date="2015-01" db="EMBL/GenBank/DDBJ databases">
        <title>Evolutionary Origins and Diversification of the Mycorrhizal Mutualists.</title>
        <authorList>
            <consortium name="DOE Joint Genome Institute"/>
            <consortium name="Mycorrhizal Genomics Consortium"/>
            <person name="Kohler A."/>
            <person name="Kuo A."/>
            <person name="Nagy L.G."/>
            <person name="Floudas D."/>
            <person name="Copeland A."/>
            <person name="Barry K.W."/>
            <person name="Cichocki N."/>
            <person name="Veneault-Fourrey C."/>
            <person name="LaButti K."/>
            <person name="Lindquist E.A."/>
            <person name="Lipzen A."/>
            <person name="Lundell T."/>
            <person name="Morin E."/>
            <person name="Murat C."/>
            <person name="Riley R."/>
            <person name="Ohm R."/>
            <person name="Sun H."/>
            <person name="Tunlid A."/>
            <person name="Henrissat B."/>
            <person name="Grigoriev I.V."/>
            <person name="Hibbett D.S."/>
            <person name="Martin F."/>
        </authorList>
    </citation>
    <scope>NUCLEOTIDE SEQUENCE [LARGE SCALE GENOMIC DNA]</scope>
    <source>
        <strain evidence="3">LaAM-08-1</strain>
    </source>
</reference>